<evidence type="ECO:0000313" key="3">
    <source>
        <dbReference type="Proteomes" id="UP000030651"/>
    </source>
</evidence>
<dbReference type="KEGG" id="pfy:PFICI_08939"/>
<feature type="compositionally biased region" description="Basic and acidic residues" evidence="1">
    <location>
        <begin position="494"/>
        <end position="509"/>
    </location>
</feature>
<feature type="region of interest" description="Disordered" evidence="1">
    <location>
        <begin position="494"/>
        <end position="517"/>
    </location>
</feature>
<reference evidence="3" key="1">
    <citation type="journal article" date="2015" name="BMC Genomics">
        <title>Genomic and transcriptomic analysis of the endophytic fungus Pestalotiopsis fici reveals its lifestyle and high potential for synthesis of natural products.</title>
        <authorList>
            <person name="Wang X."/>
            <person name="Zhang X."/>
            <person name="Liu L."/>
            <person name="Xiang M."/>
            <person name="Wang W."/>
            <person name="Sun X."/>
            <person name="Che Y."/>
            <person name="Guo L."/>
            <person name="Liu G."/>
            <person name="Guo L."/>
            <person name="Wang C."/>
            <person name="Yin W.B."/>
            <person name="Stadler M."/>
            <person name="Zhang X."/>
            <person name="Liu X."/>
        </authorList>
    </citation>
    <scope>NUCLEOTIDE SEQUENCE [LARGE SCALE GENOMIC DNA]</scope>
    <source>
        <strain evidence="3">W106-1 / CGMCC3.15140</strain>
    </source>
</reference>
<name>W3X1P1_PESFW</name>
<dbReference type="InParanoid" id="W3X1P1"/>
<gene>
    <name evidence="2" type="ORF">PFICI_08939</name>
</gene>
<dbReference type="EMBL" id="KI912114">
    <property type="protein sequence ID" value="ETS79086.1"/>
    <property type="molecule type" value="Genomic_DNA"/>
</dbReference>
<dbReference type="STRING" id="1229662.W3X1P1"/>
<organism evidence="2 3">
    <name type="scientific">Pestalotiopsis fici (strain W106-1 / CGMCC3.15140)</name>
    <dbReference type="NCBI Taxonomy" id="1229662"/>
    <lineage>
        <taxon>Eukaryota</taxon>
        <taxon>Fungi</taxon>
        <taxon>Dikarya</taxon>
        <taxon>Ascomycota</taxon>
        <taxon>Pezizomycotina</taxon>
        <taxon>Sordariomycetes</taxon>
        <taxon>Xylariomycetidae</taxon>
        <taxon>Amphisphaeriales</taxon>
        <taxon>Sporocadaceae</taxon>
        <taxon>Pestalotiopsis</taxon>
    </lineage>
</organism>
<dbReference type="GeneID" id="19273952"/>
<keyword evidence="3" id="KW-1185">Reference proteome</keyword>
<evidence type="ECO:0000313" key="2">
    <source>
        <dbReference type="EMBL" id="ETS79086.1"/>
    </source>
</evidence>
<dbReference type="AlphaFoldDB" id="W3X1P1"/>
<accession>W3X1P1</accession>
<dbReference type="Proteomes" id="UP000030651">
    <property type="component" value="Unassembled WGS sequence"/>
</dbReference>
<proteinExistence type="predicted"/>
<sequence length="547" mass="62537">MSEYVELDGFQLLAPNLGLRLSVSSHLFISNHANLELDCHGLYECVQAERLWFLPPSIFYLQLKVQVGDRAMHTVLPESNFLEYCANMICLATLWDQLGLSISCTAVHYETDSEDDPNLFFEIEQPDKSFALLSPPSVQTSTVHGLTCSLDYDWTFAQSQEVIVFDNSTNQDPEEYLDPDKNWLYQQDDSWSDLHTEDRSAGNDPSEPFAINEDITKDENSSAEYRHTVVQLALASLHKLIGVKRRFSGIRVGDPISPTLLELAPCVCNASYIQTVAKYANHFPAIADIITDASTWRPSLRDKIVKISAERSSDHERPLDSHHNDTRYSIRQRLWTLLRTSLDGNTGMRHALSRVNRSSRQLELQHPESLYFEYAINQSDENETEDSMDVVEHQEWNQSDCYASPDTFSWASNSRYGDRVLPANSATYFNHENQLEPENGPVIYGIFEPLQHHAQNGDTMIDDGIIHRPAYQVDTELNFDDTSRVAFTPYEQRKSHETHNLAPRSHIEYTEEDGDEQWDDTECEHYELSQEFEATYETAAYPAAPLT</sequence>
<dbReference type="OrthoDB" id="4898608at2759"/>
<dbReference type="RefSeq" id="XP_007835711.1">
    <property type="nucleotide sequence ID" value="XM_007837520.1"/>
</dbReference>
<dbReference type="eggNOG" id="ENOG502SZNV">
    <property type="taxonomic scope" value="Eukaryota"/>
</dbReference>
<dbReference type="OMA" id="FLEYCAN"/>
<protein>
    <submittedName>
        <fullName evidence="2">Uncharacterized protein</fullName>
    </submittedName>
</protein>
<evidence type="ECO:0000256" key="1">
    <source>
        <dbReference type="SAM" id="MobiDB-lite"/>
    </source>
</evidence>
<dbReference type="HOGENOM" id="CLU_497907_0_0_1"/>